<dbReference type="Gene3D" id="2.40.128.340">
    <property type="match status" value="1"/>
</dbReference>
<dbReference type="SUPFAM" id="SSF69318">
    <property type="entry name" value="Integrin alpha N-terminal domain"/>
    <property type="match status" value="1"/>
</dbReference>
<sequence>MKKLPLIFIALLVGLSYAHAQIRVRTTKPVTTQEITKTNKINTSGTSSTTLGSTSTVSQPPSITPQPDSFHPPYYVQNNYAKRLIEVNPTSRTFGFYAVDYNGDGIKDIAYKDFYLDDVLGWFFQSSDGFSIQYKSAHEWSLYSSIGLLGYLTVEADVNGDRRPDLIGASPAHRKIGMISSIAPLTNTGFPNYQLANSQLYSDLPAHFSDQFLTFPGDYNGDGLGDMALWFHQTGEWQIALSKGTFVDFTPNAWISNWGLGISNAQPVTGDFNGDGFTDIAIRDNQKGTWSVALNNRNQTFSPVNGCEGEFWMQGWATDFNMIFRSGDFNGDRIDDLVSFHPETATWQYVLNIGNCFQGFSKPLVMGDVNTYPLVTDMNGDGKADLIGGNIGPVSNLSLAILHISLNTGQ</sequence>
<proteinExistence type="predicted"/>
<evidence type="ECO:0000313" key="4">
    <source>
        <dbReference type="EMBL" id="SDA78511.1"/>
    </source>
</evidence>
<dbReference type="STRING" id="279824.SAMN03080617_02315"/>
<dbReference type="OrthoDB" id="868906at2"/>
<reference evidence="5" key="1">
    <citation type="submission" date="2016-10" db="EMBL/GenBank/DDBJ databases">
        <authorList>
            <person name="Varghese N."/>
            <person name="Submissions S."/>
        </authorList>
    </citation>
    <scope>NUCLEOTIDE SEQUENCE [LARGE SCALE GENOMIC DNA]</scope>
    <source>
        <strain evidence="5">DSM 22703</strain>
    </source>
</reference>
<dbReference type="Proteomes" id="UP000198756">
    <property type="component" value="Unassembled WGS sequence"/>
</dbReference>
<dbReference type="InterPro" id="IPR013517">
    <property type="entry name" value="FG-GAP"/>
</dbReference>
<gene>
    <name evidence="4" type="ORF">SAMN03080617_02315</name>
</gene>
<dbReference type="EMBL" id="FMXE01000014">
    <property type="protein sequence ID" value="SDA78511.1"/>
    <property type="molecule type" value="Genomic_DNA"/>
</dbReference>
<dbReference type="AlphaFoldDB" id="A0A1G5Y741"/>
<evidence type="ECO:0000256" key="3">
    <source>
        <dbReference type="SAM" id="SignalP"/>
    </source>
</evidence>
<evidence type="ECO:0000256" key="1">
    <source>
        <dbReference type="ARBA" id="ARBA00022729"/>
    </source>
</evidence>
<protein>
    <submittedName>
        <fullName evidence="4">Repeat domain-containing protein</fullName>
    </submittedName>
</protein>
<dbReference type="PANTHER" id="PTHR46580:SF2">
    <property type="entry name" value="MAM DOMAIN-CONTAINING PROTEIN"/>
    <property type="match status" value="1"/>
</dbReference>
<organism evidence="4 5">
    <name type="scientific">Algoriphagus alkaliphilus</name>
    <dbReference type="NCBI Taxonomy" id="279824"/>
    <lineage>
        <taxon>Bacteria</taxon>
        <taxon>Pseudomonadati</taxon>
        <taxon>Bacteroidota</taxon>
        <taxon>Cytophagia</taxon>
        <taxon>Cytophagales</taxon>
        <taxon>Cyclobacteriaceae</taxon>
        <taxon>Algoriphagus</taxon>
    </lineage>
</organism>
<feature type="chain" id="PRO_5011608490" evidence="3">
    <location>
        <begin position="21"/>
        <end position="410"/>
    </location>
</feature>
<dbReference type="RefSeq" id="WP_092730097.1">
    <property type="nucleotide sequence ID" value="NZ_FMXE01000014.1"/>
</dbReference>
<feature type="region of interest" description="Disordered" evidence="2">
    <location>
        <begin position="41"/>
        <end position="68"/>
    </location>
</feature>
<dbReference type="InterPro" id="IPR028994">
    <property type="entry name" value="Integrin_alpha_N"/>
</dbReference>
<dbReference type="PANTHER" id="PTHR46580">
    <property type="entry name" value="SENSOR KINASE-RELATED"/>
    <property type="match status" value="1"/>
</dbReference>
<feature type="signal peptide" evidence="3">
    <location>
        <begin position="1"/>
        <end position="20"/>
    </location>
</feature>
<keyword evidence="5" id="KW-1185">Reference proteome</keyword>
<keyword evidence="1 3" id="KW-0732">Signal</keyword>
<evidence type="ECO:0000256" key="2">
    <source>
        <dbReference type="SAM" id="MobiDB-lite"/>
    </source>
</evidence>
<dbReference type="Pfam" id="PF13517">
    <property type="entry name" value="FG-GAP_3"/>
    <property type="match status" value="1"/>
</dbReference>
<name>A0A1G5Y741_9BACT</name>
<evidence type="ECO:0000313" key="5">
    <source>
        <dbReference type="Proteomes" id="UP000198756"/>
    </source>
</evidence>
<feature type="compositionally biased region" description="Low complexity" evidence="2">
    <location>
        <begin position="43"/>
        <end position="58"/>
    </location>
</feature>
<accession>A0A1G5Y741</accession>